<keyword evidence="7" id="KW-1185">Reference proteome</keyword>
<gene>
    <name evidence="6" type="ORF">SK069_16885</name>
</gene>
<dbReference type="Pfam" id="PF13185">
    <property type="entry name" value="GAF_2"/>
    <property type="match status" value="1"/>
</dbReference>
<proteinExistence type="predicted"/>
<evidence type="ECO:0000313" key="7">
    <source>
        <dbReference type="Proteomes" id="UP001277761"/>
    </source>
</evidence>
<dbReference type="CDD" id="cd06170">
    <property type="entry name" value="LuxR_C_like"/>
    <property type="match status" value="1"/>
</dbReference>
<keyword evidence="3" id="KW-0804">Transcription</keyword>
<dbReference type="EMBL" id="JAXAVX010000012">
    <property type="protein sequence ID" value="MDX8153277.1"/>
    <property type="molecule type" value="Genomic_DNA"/>
</dbReference>
<dbReference type="Gene3D" id="3.30.450.40">
    <property type="match status" value="1"/>
</dbReference>
<keyword evidence="2" id="KW-0238">DNA-binding</keyword>
<evidence type="ECO:0000256" key="3">
    <source>
        <dbReference type="ARBA" id="ARBA00023163"/>
    </source>
</evidence>
<feature type="region of interest" description="Disordered" evidence="4">
    <location>
        <begin position="1"/>
        <end position="31"/>
    </location>
</feature>
<dbReference type="PROSITE" id="PS50043">
    <property type="entry name" value="HTH_LUXR_2"/>
    <property type="match status" value="1"/>
</dbReference>
<dbReference type="RefSeq" id="WP_319955426.1">
    <property type="nucleotide sequence ID" value="NZ_JAXAVX010000012.1"/>
</dbReference>
<evidence type="ECO:0000313" key="6">
    <source>
        <dbReference type="EMBL" id="MDX8153277.1"/>
    </source>
</evidence>
<dbReference type="InterPro" id="IPR003018">
    <property type="entry name" value="GAF"/>
</dbReference>
<dbReference type="InterPro" id="IPR029016">
    <property type="entry name" value="GAF-like_dom_sf"/>
</dbReference>
<dbReference type="InterPro" id="IPR016032">
    <property type="entry name" value="Sig_transdc_resp-reg_C-effctor"/>
</dbReference>
<dbReference type="SUPFAM" id="SSF55781">
    <property type="entry name" value="GAF domain-like"/>
    <property type="match status" value="1"/>
</dbReference>
<dbReference type="Pfam" id="PF00196">
    <property type="entry name" value="GerE"/>
    <property type="match status" value="1"/>
</dbReference>
<comment type="caution">
    <text evidence="6">The sequence shown here is derived from an EMBL/GenBank/DDBJ whole genome shotgun (WGS) entry which is preliminary data.</text>
</comment>
<accession>A0ABU4VN52</accession>
<dbReference type="PRINTS" id="PR00038">
    <property type="entry name" value="HTHLUXR"/>
</dbReference>
<dbReference type="SMART" id="SM00421">
    <property type="entry name" value="HTH_LUXR"/>
    <property type="match status" value="1"/>
</dbReference>
<keyword evidence="1" id="KW-0805">Transcription regulation</keyword>
<dbReference type="PANTHER" id="PTHR44688">
    <property type="entry name" value="DNA-BINDING TRANSCRIPTIONAL ACTIVATOR DEVR_DOSR"/>
    <property type="match status" value="1"/>
</dbReference>
<dbReference type="Gene3D" id="1.10.10.10">
    <property type="entry name" value="Winged helix-like DNA-binding domain superfamily/Winged helix DNA-binding domain"/>
    <property type="match status" value="1"/>
</dbReference>
<dbReference type="InterPro" id="IPR000792">
    <property type="entry name" value="Tscrpt_reg_LuxR_C"/>
</dbReference>
<evidence type="ECO:0000256" key="1">
    <source>
        <dbReference type="ARBA" id="ARBA00023015"/>
    </source>
</evidence>
<dbReference type="SMART" id="SM00065">
    <property type="entry name" value="GAF"/>
    <property type="match status" value="1"/>
</dbReference>
<evidence type="ECO:0000259" key="5">
    <source>
        <dbReference type="PROSITE" id="PS50043"/>
    </source>
</evidence>
<reference evidence="6 7" key="1">
    <citation type="submission" date="2023-11" db="EMBL/GenBank/DDBJ databases">
        <authorList>
            <person name="Xu M."/>
            <person name="Jiang T."/>
        </authorList>
    </citation>
    <scope>NUCLEOTIDE SEQUENCE [LARGE SCALE GENOMIC DNA]</scope>
    <source>
        <strain evidence="6 7">SD</strain>
    </source>
</reference>
<dbReference type="SUPFAM" id="SSF46894">
    <property type="entry name" value="C-terminal effector domain of the bipartite response regulators"/>
    <property type="match status" value="1"/>
</dbReference>
<evidence type="ECO:0000256" key="2">
    <source>
        <dbReference type="ARBA" id="ARBA00023125"/>
    </source>
</evidence>
<feature type="domain" description="HTH luxR-type" evidence="5">
    <location>
        <begin position="328"/>
        <end position="393"/>
    </location>
</feature>
<sequence>MRTPGVPRPAAPAAGPSERPWPRNAPPVGPRARREVDELLATAGPLLGVDGTISPLDLESTRALLERTWRDALAVLDAATPARRSRLIDVLGRCRELDRDLEHHLTDARAASLARVRAALELLSDAESLAQVLDRGPVAAARLGFDRSLLSAVERGCFVPRSCFMGEDRERAEHLVRVGRDEPRRLDGSLRETTLVRRREAIVVDDVQTDPLVHRRMAEVSEARSYAAAPVLLEGRVAGFLHADHHARRRAVSGLDRDALWMFADAYGRALERALQATRLRELERAVEGAHRETLAALRATGVEALGLGEVRTTRPLAPVAPLLPREEPAAPAALTRRELEVVRLLAAGETNAGIAARLVISAGTAKTHVKHILRKLGAANRAEAVSRFLQLERDAERRAAGGEPAARRALG</sequence>
<dbReference type="InterPro" id="IPR036388">
    <property type="entry name" value="WH-like_DNA-bd_sf"/>
</dbReference>
<name>A0ABU4VN52_9ACTN</name>
<evidence type="ECO:0000256" key="4">
    <source>
        <dbReference type="SAM" id="MobiDB-lite"/>
    </source>
</evidence>
<feature type="compositionally biased region" description="Pro residues" evidence="4">
    <location>
        <begin position="1"/>
        <end position="10"/>
    </location>
</feature>
<dbReference type="Proteomes" id="UP001277761">
    <property type="component" value="Unassembled WGS sequence"/>
</dbReference>
<protein>
    <submittedName>
        <fullName evidence="6">LuxR C-terminal-related transcriptional regulator</fullName>
    </submittedName>
</protein>
<organism evidence="6 7">
    <name type="scientific">Patulibacter brassicae</name>
    <dbReference type="NCBI Taxonomy" id="1705717"/>
    <lineage>
        <taxon>Bacteria</taxon>
        <taxon>Bacillati</taxon>
        <taxon>Actinomycetota</taxon>
        <taxon>Thermoleophilia</taxon>
        <taxon>Solirubrobacterales</taxon>
        <taxon>Patulibacteraceae</taxon>
        <taxon>Patulibacter</taxon>
    </lineage>
</organism>
<dbReference type="PANTHER" id="PTHR44688:SF16">
    <property type="entry name" value="DNA-BINDING TRANSCRIPTIONAL ACTIVATOR DEVR_DOSR"/>
    <property type="match status" value="1"/>
</dbReference>